<dbReference type="Proteomes" id="UP000593892">
    <property type="component" value="Chromosome"/>
</dbReference>
<keyword evidence="3" id="KW-1185">Reference proteome</keyword>
<dbReference type="PANTHER" id="PTHR35850">
    <property type="entry name" value="CYTOPLASMIC PROTEIN-RELATED"/>
    <property type="match status" value="1"/>
</dbReference>
<name>A0A7S7NPZ8_PALFE</name>
<reference evidence="2 3" key="1">
    <citation type="submission" date="2020-10" db="EMBL/GenBank/DDBJ databases">
        <title>Complete genome sequence of Paludibaculum fermentans P105T, a facultatively anaerobic acidobacterium capable of dissimilatory Fe(III) reduction.</title>
        <authorList>
            <person name="Dedysh S.N."/>
            <person name="Beletsky A.V."/>
            <person name="Kulichevskaya I.S."/>
            <person name="Mardanov A.V."/>
            <person name="Ravin N.V."/>
        </authorList>
    </citation>
    <scope>NUCLEOTIDE SEQUENCE [LARGE SCALE GENOMIC DNA]</scope>
    <source>
        <strain evidence="2 3">P105</strain>
    </source>
</reference>
<dbReference type="PIRSF" id="PIRSF028301">
    <property type="entry name" value="UCP028301"/>
    <property type="match status" value="1"/>
</dbReference>
<sequence length="175" mass="19654">MARESVHAKLERVRPPRVHVTYNVEVGDAVEIKEIPFVMGVLGDFSGQPEEPLPRIRERRFVEVTPDNFDGVLASMKPRVAFTVENKLSDDPNAGKIGVDLRFSSIEDFEPEKVARQVNPLRELLELRTKLSDLRGTLQGNEKLEKLLQDVLGNSEKMQQIKDEMDSAEGGESNG</sequence>
<evidence type="ECO:0000313" key="2">
    <source>
        <dbReference type="EMBL" id="QOY87613.1"/>
    </source>
</evidence>
<accession>A0A7S7NPZ8</accession>
<feature type="region of interest" description="Disordered" evidence="1">
    <location>
        <begin position="155"/>
        <end position="175"/>
    </location>
</feature>
<dbReference type="InterPro" id="IPR008312">
    <property type="entry name" value="T6SS_TssB1"/>
</dbReference>
<dbReference type="NCBIfam" id="TIGR03358">
    <property type="entry name" value="VI_chp_5"/>
    <property type="match status" value="1"/>
</dbReference>
<organism evidence="2 3">
    <name type="scientific">Paludibaculum fermentans</name>
    <dbReference type="NCBI Taxonomy" id="1473598"/>
    <lineage>
        <taxon>Bacteria</taxon>
        <taxon>Pseudomonadati</taxon>
        <taxon>Acidobacteriota</taxon>
        <taxon>Terriglobia</taxon>
        <taxon>Bryobacterales</taxon>
        <taxon>Bryobacteraceae</taxon>
        <taxon>Paludibaculum</taxon>
    </lineage>
</organism>
<gene>
    <name evidence="2" type="primary">tssB</name>
    <name evidence="2" type="ORF">IRI77_33490</name>
</gene>
<dbReference type="EMBL" id="CP063849">
    <property type="protein sequence ID" value="QOY87613.1"/>
    <property type="molecule type" value="Genomic_DNA"/>
</dbReference>
<dbReference type="AlphaFoldDB" id="A0A7S7NPZ8"/>
<proteinExistence type="predicted"/>
<dbReference type="PANTHER" id="PTHR35850:SF1">
    <property type="entry name" value="TYPE VI SECRETION SYSTEM SHEATH PROTEIN TSSB1"/>
    <property type="match status" value="1"/>
</dbReference>
<dbReference type="RefSeq" id="WP_194449280.1">
    <property type="nucleotide sequence ID" value="NZ_CP063849.1"/>
</dbReference>
<dbReference type="Pfam" id="PF05591">
    <property type="entry name" value="T6SS_VipA"/>
    <property type="match status" value="1"/>
</dbReference>
<dbReference type="KEGG" id="pfer:IRI77_33490"/>
<protein>
    <submittedName>
        <fullName evidence="2">Type VI secretion system contractile sheath small subunit</fullName>
    </submittedName>
</protein>
<evidence type="ECO:0000313" key="3">
    <source>
        <dbReference type="Proteomes" id="UP000593892"/>
    </source>
</evidence>
<evidence type="ECO:0000256" key="1">
    <source>
        <dbReference type="SAM" id="MobiDB-lite"/>
    </source>
</evidence>